<evidence type="ECO:0000256" key="4">
    <source>
        <dbReference type="ARBA" id="ARBA00022759"/>
    </source>
</evidence>
<evidence type="ECO:0000256" key="11">
    <source>
        <dbReference type="ARBA" id="ARBA00046380"/>
    </source>
</evidence>
<evidence type="ECO:0000256" key="9">
    <source>
        <dbReference type="ARBA" id="ARBA00023125"/>
    </source>
</evidence>
<keyword evidence="8" id="KW-0051">Antiviral defense</keyword>
<keyword evidence="3" id="KW-0479">Metal-binding</keyword>
<dbReference type="GO" id="GO:0003723">
    <property type="term" value="F:RNA binding"/>
    <property type="evidence" value="ECO:0007669"/>
    <property type="project" value="UniProtKB-UniRule"/>
</dbReference>
<dbReference type="SMR" id="A0A6I4RTB6"/>
<keyword evidence="6" id="KW-0460">Magnesium</keyword>
<evidence type="ECO:0000256" key="12">
    <source>
        <dbReference type="PROSITE-ProRule" id="PRU01085"/>
    </source>
</evidence>
<dbReference type="InterPro" id="IPR055027">
    <property type="entry name" value="Cas9_C_2"/>
</dbReference>
<dbReference type="GO" id="GO:0016787">
    <property type="term" value="F:hydrolase activity"/>
    <property type="evidence" value="ECO:0007669"/>
    <property type="project" value="UniProtKB-KW"/>
</dbReference>
<keyword evidence="9 12" id="KW-0238">DNA-binding</keyword>
<accession>A0A6I4RTB6</accession>
<evidence type="ECO:0000256" key="3">
    <source>
        <dbReference type="ARBA" id="ARBA00022723"/>
    </source>
</evidence>
<comment type="cofactor">
    <cofactor evidence="1">
        <name>Mg(2+)</name>
        <dbReference type="ChEBI" id="CHEBI:18420"/>
    </cofactor>
</comment>
<keyword evidence="7" id="KW-0694">RNA-binding</keyword>
<dbReference type="EMBL" id="VJEZ01000011">
    <property type="protein sequence ID" value="MWZ40478.1"/>
    <property type="molecule type" value="Genomic_DNA"/>
</dbReference>
<reference evidence="14 15" key="1">
    <citation type="submission" date="2019-06" db="EMBL/GenBank/DDBJ databases">
        <title>Phylogeography and genetic diversity of Francisella tularensis subsp. holarctica in France (1947-2018).</title>
        <authorList>
            <person name="Kevin M."/>
            <person name="Madani N."/>
            <person name="Maurin M."/>
        </authorList>
    </citation>
    <scope>NUCLEOTIDE SEQUENCE [LARGE SCALE GENOMIC DNA]</scope>
    <source>
        <strain evidence="14 15">ATCC 15482</strain>
    </source>
</reference>
<evidence type="ECO:0000256" key="6">
    <source>
        <dbReference type="ARBA" id="ARBA00022842"/>
    </source>
</evidence>
<dbReference type="InterPro" id="IPR049465">
    <property type="entry name" value="Cas9_lobe"/>
</dbReference>
<dbReference type="PROSITE" id="PS51749">
    <property type="entry name" value="HNH_CAS9"/>
    <property type="match status" value="1"/>
</dbReference>
<dbReference type="RefSeq" id="WP_003038941.1">
    <property type="nucleotide sequence ID" value="NZ_VJEZ01000011.1"/>
</dbReference>
<name>A0A6I4RTB6_FRATU</name>
<dbReference type="GO" id="GO:0051607">
    <property type="term" value="P:defense response to virus"/>
    <property type="evidence" value="ECO:0007669"/>
    <property type="project" value="UniProtKB-KW"/>
</dbReference>
<keyword evidence="4 12" id="KW-0255">Endonuclease</keyword>
<evidence type="ECO:0000259" key="13">
    <source>
        <dbReference type="PROSITE" id="PS51749"/>
    </source>
</evidence>
<evidence type="ECO:0000256" key="7">
    <source>
        <dbReference type="ARBA" id="ARBA00022884"/>
    </source>
</evidence>
<dbReference type="InterPro" id="IPR013492">
    <property type="entry name" value="CRISPR-assoc_Cas9/Csx12"/>
</dbReference>
<organism evidence="14 15">
    <name type="scientific">Francisella tularensis</name>
    <dbReference type="NCBI Taxonomy" id="263"/>
    <lineage>
        <taxon>Bacteria</taxon>
        <taxon>Pseudomonadati</taxon>
        <taxon>Pseudomonadota</taxon>
        <taxon>Gammaproteobacteria</taxon>
        <taxon>Thiotrichales</taxon>
        <taxon>Francisellaceae</taxon>
        <taxon>Francisella</taxon>
    </lineage>
</organism>
<proteinExistence type="predicted"/>
<comment type="caution">
    <text evidence="14">The sequence shown here is derived from an EMBL/GenBank/DDBJ whole genome shotgun (WGS) entry which is preliminary data.</text>
</comment>
<keyword evidence="10" id="KW-0464">Manganese</keyword>
<dbReference type="GO" id="GO:0004519">
    <property type="term" value="F:endonuclease activity"/>
    <property type="evidence" value="ECO:0007669"/>
    <property type="project" value="UniProtKB-UniRule"/>
</dbReference>
<sequence>MNFKILPIAIDLGVKNTGVFSAFYQKGTSLERLDNKNGKVYELSKDSYTLLMNNRTARRHQRRGIDRKQLVKRLFKLIWTEQLNLEWDKDTQQAISFLFNRRGFSFITDGYSPEYLNIVPEQVKAILMDIFDDYNGEDDLDSYLKLATEQESKISEIYNKLMQKILEFKLMKLCTDIKDDKVSTKTLKEITSYEFELLADYLANYSESLKTQKFSYTDKQGNLKELSYYHHDKYNIQEFLKRHATINDRILDTLLTDDLDIWNFNFEKFDFDKNEEKLQNQEDKDHIQAHLHHFVFAVNKIKSEMASGGRHRSQYFQEITNVLDENNHQEGYLKNFCENLHNKKYSNLSVKNLVNLIGNLSNLELKPLRKYFNDKIHAKADHWDEQKFTETYCHWILGEWRVGVKDQDKKDGAKYSYKDLCNELKQKVTKAGLVDFLLELDPCRTIPPYLDNNNRKPPKCQSLILNPKFLDNQYPNWQQYLQELKKLQSIQNYLDSFETDLKVLKSSKDQPYFVEYKSSNQQIASGQRDYKDLDARILQFIFDRVKASDELLLNEIYFQAKKLKQKASSELEKLESSKKLDEVIANSQLSQILKSQHTNGIFEQGTFLHLVCKYYKQRQRARDSRLYIMPEYRYDKKLHKYNNTGRFDDDNQLLTYCNHKPRQKRYQLLNDLAGVLQVSPNFLKDKIGSDDDLFISKWLVEHIRGFKKACEDSLKIQKDNRGLLNHKINIARNTKGKCEKEIFNLICKIEGSEDKKGNYKHGLAYELGVLLFGEPNEASKPEFDRKIKKFNSIYSFAQIQQIAFAERKGNANTCAVCSADNAHRMQQIKITEPVEDNKDKIILSAKAQRLPAIPTRIVDGAVKKMATILAKNIVDDNWQNIKQVLSAKHQLHIPIITESNAFEFEPALADVKGKSLKDRRKKALERISPENIFKDKNNRIKEFAKGISAYSGANLTDGDFDGAKEELDHIIPRSHKKYGTLNDEANLICVTRGDNKNKGNRIFCLRDLADNYKLKQFETTDDLEIEKKIADTIWDANKKDFKFGNYRSFINLTPQEQKAFRHALFLADENPIKQAVIRAINNRNRTFVNGTQRYFAEVLANNIYLRAKKENLNTDKISFDYFGIPTIGNGRGIAEIRQLYEKVDSDIQAYAKGDKPQASYSHLIDAMLAFCIAADEHRNDGSIGLEIDKNYSLYPLDKNTGEVFTKDIFSQIKITDNEFSDKKLVRKKAIEGFNTHRQMTRDGIYAENYLPILIHKELNEVRKGYTWKNSEEIKIFKGKKYDIQQLNNLVYCLKFVDKPISIDIQISTLEELRNILTTNNIAATAEYYYINLKTQKLHEYYIENYNTALGYKKYSKEMEFLRSLAYRSERVKIKSIDDVKQVLDKDSNFIIGKITLPFKKEWQRLYREWQNTTIKDDYEFLKSFFNVKSITKLHKKVRKDFSLPISTNEGKFLVKRKTWDNNFIYQILNDSDSRADGTKPFIPAFDISKNEIVEAIIDSFTSKNIFWLPKNIELQKVDNKNIFAIDTSKWFEVETPSDLRDIGIATIQYKIDNNSRPKVRVKLDYVIDDDSKINYFMNHSLLKSRYPDKVLEILKQSTIIEFESSGFNKTIKEMLGMKLAGIYNETSNN</sequence>
<dbReference type="InterPro" id="IPR033114">
    <property type="entry name" value="HNH_CAS9"/>
</dbReference>
<dbReference type="Gene3D" id="1.10.30.50">
    <property type="match status" value="1"/>
</dbReference>
<protein>
    <submittedName>
        <fullName evidence="14">Type II-B CRISPR-associated RNA-guided endonuclease Cas9/Csx12</fullName>
    </submittedName>
</protein>
<dbReference type="GO" id="GO:0046872">
    <property type="term" value="F:metal ion binding"/>
    <property type="evidence" value="ECO:0007669"/>
    <property type="project" value="UniProtKB-KW"/>
</dbReference>
<comment type="subunit">
    <text evidence="11">Monomer. Binds crRNA and tracrRNA.</text>
</comment>
<gene>
    <name evidence="14" type="primary">cas9</name>
    <name evidence="14" type="ORF">FNC33_08015</name>
</gene>
<dbReference type="GO" id="GO:0003677">
    <property type="term" value="F:DNA binding"/>
    <property type="evidence" value="ECO:0007669"/>
    <property type="project" value="UniProtKB-UniRule"/>
</dbReference>
<keyword evidence="2 12" id="KW-0540">Nuclease</keyword>
<evidence type="ECO:0000256" key="1">
    <source>
        <dbReference type="ARBA" id="ARBA00001946"/>
    </source>
</evidence>
<dbReference type="Pfam" id="PF22385">
    <property type="entry name" value="Cas9_C_2"/>
    <property type="match status" value="1"/>
</dbReference>
<dbReference type="Pfam" id="PF21069">
    <property type="entry name" value="Csx12"/>
    <property type="match status" value="1"/>
</dbReference>
<evidence type="ECO:0000256" key="8">
    <source>
        <dbReference type="ARBA" id="ARBA00023118"/>
    </source>
</evidence>
<keyword evidence="5 12" id="KW-0378">Hydrolase</keyword>
<evidence type="ECO:0000256" key="5">
    <source>
        <dbReference type="ARBA" id="ARBA00022801"/>
    </source>
</evidence>
<feature type="domain" description="HNH Cas9-type" evidence="13">
    <location>
        <begin position="897"/>
        <end position="1046"/>
    </location>
</feature>
<dbReference type="NCBIfam" id="TIGR03031">
    <property type="entry name" value="cas_csx12"/>
    <property type="match status" value="1"/>
</dbReference>
<dbReference type="Proteomes" id="UP000469081">
    <property type="component" value="Unassembled WGS sequence"/>
</dbReference>
<evidence type="ECO:0000313" key="15">
    <source>
        <dbReference type="Proteomes" id="UP000469081"/>
    </source>
</evidence>
<evidence type="ECO:0000256" key="2">
    <source>
        <dbReference type="ARBA" id="ARBA00022722"/>
    </source>
</evidence>
<evidence type="ECO:0000256" key="10">
    <source>
        <dbReference type="ARBA" id="ARBA00023211"/>
    </source>
</evidence>
<evidence type="ECO:0000313" key="14">
    <source>
        <dbReference type="EMBL" id="MWZ40478.1"/>
    </source>
</evidence>